<dbReference type="InterPro" id="IPR012341">
    <property type="entry name" value="6hp_glycosidase-like_sf"/>
</dbReference>
<dbReference type="Pfam" id="PF17389">
    <property type="entry name" value="Bac_rhamnosid6H"/>
    <property type="match status" value="1"/>
</dbReference>
<dbReference type="SUPFAM" id="SSF48208">
    <property type="entry name" value="Six-hairpin glycosidases"/>
    <property type="match status" value="1"/>
</dbReference>
<dbReference type="PANTHER" id="PTHR34987:SF4">
    <property type="entry name" value="ALPHA-L-RHAMNOSIDASE C-TERMINAL DOMAIN-CONTAINING PROTEIN"/>
    <property type="match status" value="1"/>
</dbReference>
<dbReference type="InterPro" id="IPR008928">
    <property type="entry name" value="6-hairpin_glycosidase_sf"/>
</dbReference>
<organism evidence="2 3">
    <name type="scientific">Candidatus Gottesmanbacteria bacterium GW2011_GWB1_43_11</name>
    <dbReference type="NCBI Taxonomy" id="1618446"/>
    <lineage>
        <taxon>Bacteria</taxon>
        <taxon>Candidatus Gottesmaniibacteriota</taxon>
    </lineage>
</organism>
<evidence type="ECO:0000259" key="1">
    <source>
        <dbReference type="Pfam" id="PF17389"/>
    </source>
</evidence>
<dbReference type="InterPro" id="IPR035396">
    <property type="entry name" value="Bac_rhamnosid6H"/>
</dbReference>
<proteinExistence type="predicted"/>
<reference evidence="2 3" key="1">
    <citation type="journal article" date="2015" name="Nature">
        <title>rRNA introns, odd ribosomes, and small enigmatic genomes across a large radiation of phyla.</title>
        <authorList>
            <person name="Brown C.T."/>
            <person name="Hug L.A."/>
            <person name="Thomas B.C."/>
            <person name="Sharon I."/>
            <person name="Castelle C.J."/>
            <person name="Singh A."/>
            <person name="Wilkins M.J."/>
            <person name="Williams K.H."/>
            <person name="Banfield J.F."/>
        </authorList>
    </citation>
    <scope>NUCLEOTIDE SEQUENCE [LARGE SCALE GENOMIC DNA]</scope>
</reference>
<accession>A0A0G1CP21</accession>
<dbReference type="STRING" id="1618446.UV61_C0003G0080"/>
<comment type="caution">
    <text evidence="2">The sequence shown here is derived from an EMBL/GenBank/DDBJ whole genome shotgun (WGS) entry which is preliminary data.</text>
</comment>
<gene>
    <name evidence="2" type="ORF">UV61_C0003G0080</name>
</gene>
<evidence type="ECO:0000313" key="2">
    <source>
        <dbReference type="EMBL" id="KKS87227.1"/>
    </source>
</evidence>
<protein>
    <recommendedName>
        <fullName evidence="1">Alpha-L-rhamnosidase six-hairpin glycosidase domain-containing protein</fullName>
    </recommendedName>
</protein>
<sequence>MGRGGEANFGRMENLNLIKQAYKIARAALSNCLTNQGIICGRHHFVDLWARDSLFATFGANVSGLSKHSKTTLSSFLDQQRDDGLIPYCLLRAPTTISKYLGRPVFFPKLKPSFRQRPLAGLVLDGGLLTVLATWEYVNRTQDFNFAQKHYSQLKKALTWYIGRSHNHLLRDWFLCEWADAVLKVGKTLYTNVLYWKALEDMSGLAKLLNNKADAEKFSRLSADVKEWVNREFWKENYFSDWIDYKRHHYFYSHGNMLACWSGLADSAQSKQILKFADKFCWHDFTLEENYPKYPWARIPFWNHLVGMGDYHNRGCLWLQPGILYSLVLKKYGQKKKSMVVLRAISNQIVKHQGVYEIYEKDGQPVSRRFYQAETPFAWSAGMFIYAYHKLIQEKN</sequence>
<dbReference type="EMBL" id="LCFD01000003">
    <property type="protein sequence ID" value="KKS87227.1"/>
    <property type="molecule type" value="Genomic_DNA"/>
</dbReference>
<dbReference type="Proteomes" id="UP000034050">
    <property type="component" value="Unassembled WGS sequence"/>
</dbReference>
<dbReference type="AlphaFoldDB" id="A0A0G1CP21"/>
<dbReference type="GO" id="GO:0005975">
    <property type="term" value="P:carbohydrate metabolic process"/>
    <property type="evidence" value="ECO:0007669"/>
    <property type="project" value="InterPro"/>
</dbReference>
<dbReference type="Gene3D" id="1.50.10.10">
    <property type="match status" value="1"/>
</dbReference>
<dbReference type="PANTHER" id="PTHR34987">
    <property type="entry name" value="C, PUTATIVE (AFU_ORTHOLOGUE AFUA_3G02880)-RELATED"/>
    <property type="match status" value="1"/>
</dbReference>
<feature type="domain" description="Alpha-L-rhamnosidase six-hairpin glycosidase" evidence="1">
    <location>
        <begin position="128"/>
        <end position="265"/>
    </location>
</feature>
<evidence type="ECO:0000313" key="3">
    <source>
        <dbReference type="Proteomes" id="UP000034050"/>
    </source>
</evidence>
<name>A0A0G1CP21_9BACT</name>